<name>A0A9P7Z8H2_9HELO</name>
<reference evidence="7" key="1">
    <citation type="journal article" date="2021" name="IMA Fungus">
        <title>Genomic characterization of three marine fungi, including Emericellopsis atlantica sp. nov. with signatures of a generalist lifestyle and marine biomass degradation.</title>
        <authorList>
            <person name="Hagestad O.C."/>
            <person name="Hou L."/>
            <person name="Andersen J.H."/>
            <person name="Hansen E.H."/>
            <person name="Altermark B."/>
            <person name="Li C."/>
            <person name="Kuhnert E."/>
            <person name="Cox R.J."/>
            <person name="Crous P.W."/>
            <person name="Spatafora J.W."/>
            <person name="Lail K."/>
            <person name="Amirebrahimi M."/>
            <person name="Lipzen A."/>
            <person name="Pangilinan J."/>
            <person name="Andreopoulos W."/>
            <person name="Hayes R.D."/>
            <person name="Ng V."/>
            <person name="Grigoriev I.V."/>
            <person name="Jackson S.A."/>
            <person name="Sutton T.D.S."/>
            <person name="Dobson A.D.W."/>
            <person name="Rama T."/>
        </authorList>
    </citation>
    <scope>NUCLEOTIDE SEQUENCE</scope>
    <source>
        <strain evidence="7">TRa3180A</strain>
    </source>
</reference>
<feature type="domain" description="Plastocyanin-like" evidence="6">
    <location>
        <begin position="320"/>
        <end position="411"/>
    </location>
</feature>
<dbReference type="InterPro" id="IPR008972">
    <property type="entry name" value="Cupredoxin"/>
</dbReference>
<dbReference type="PANTHER" id="PTHR11709:SF71">
    <property type="entry name" value="OXIDOREDUCTASE TPCJ"/>
    <property type="match status" value="1"/>
</dbReference>
<keyword evidence="4" id="KW-0732">Signal</keyword>
<evidence type="ECO:0000256" key="1">
    <source>
        <dbReference type="ARBA" id="ARBA00010609"/>
    </source>
</evidence>
<dbReference type="GO" id="GO:0005507">
    <property type="term" value="F:copper ion binding"/>
    <property type="evidence" value="ECO:0007669"/>
    <property type="project" value="InterPro"/>
</dbReference>
<evidence type="ECO:0000259" key="5">
    <source>
        <dbReference type="Pfam" id="PF00394"/>
    </source>
</evidence>
<feature type="chain" id="PRO_5040360520" evidence="4">
    <location>
        <begin position="21"/>
        <end position="448"/>
    </location>
</feature>
<dbReference type="OrthoDB" id="2121828at2759"/>
<dbReference type="Pfam" id="PF00394">
    <property type="entry name" value="Cu-oxidase"/>
    <property type="match status" value="1"/>
</dbReference>
<proteinExistence type="inferred from homology"/>
<protein>
    <submittedName>
        <fullName evidence="7">Laccase</fullName>
    </submittedName>
</protein>
<evidence type="ECO:0000256" key="2">
    <source>
        <dbReference type="ARBA" id="ARBA00022723"/>
    </source>
</evidence>
<keyword evidence="2" id="KW-0479">Metal-binding</keyword>
<dbReference type="InterPro" id="IPR045087">
    <property type="entry name" value="Cu-oxidase_fam"/>
</dbReference>
<evidence type="ECO:0000313" key="7">
    <source>
        <dbReference type="EMBL" id="KAG9247374.1"/>
    </source>
</evidence>
<accession>A0A9P7Z8H2</accession>
<dbReference type="InterPro" id="IPR001117">
    <property type="entry name" value="Cu-oxidase_2nd"/>
</dbReference>
<dbReference type="Gene3D" id="2.60.40.420">
    <property type="entry name" value="Cupredoxins - blue copper proteins"/>
    <property type="match status" value="2"/>
</dbReference>
<dbReference type="Pfam" id="PF07731">
    <property type="entry name" value="Cu-oxidase_2"/>
    <property type="match status" value="1"/>
</dbReference>
<dbReference type="EMBL" id="MU253774">
    <property type="protein sequence ID" value="KAG9247374.1"/>
    <property type="molecule type" value="Genomic_DNA"/>
</dbReference>
<dbReference type="Proteomes" id="UP000887226">
    <property type="component" value="Unassembled WGS sequence"/>
</dbReference>
<dbReference type="AlphaFoldDB" id="A0A9P7Z8H2"/>
<keyword evidence="8" id="KW-1185">Reference proteome</keyword>
<dbReference type="CDD" id="cd13880">
    <property type="entry name" value="CuRO_2_MaLCC_like"/>
    <property type="match status" value="1"/>
</dbReference>
<dbReference type="FunFam" id="2.60.40.420:FF:000045">
    <property type="entry name" value="Laccase 2"/>
    <property type="match status" value="1"/>
</dbReference>
<keyword evidence="3" id="KW-0560">Oxidoreductase</keyword>
<comment type="similarity">
    <text evidence="1">Belongs to the multicopper oxidase family.</text>
</comment>
<sequence>MKVFLPTVFYLCMAAGLSVPSEKIQREEILPLNTTCENSATSRSCCGEQSIDTDHYDVIPDTGVTMEPILDFDGTEPGPTIMADCGDYVIVHVTNELPDNGVQVIDGLSGPMNINRSATVDYDEHLVALFLSDWSHETAFELWDCSEKFGAFLLIANGLINGTNTYDCTASIDAAYLGTGKRFEMTFISGKKYRIRLVGAQADSFLRFAIDNHNFTVMANDFVSIIPYFTDSIVVGGGQRYDIIVEANQDVSNYWIRSIVKGCNVIFNANANNIRGVVRYEGVADTTSHPQTAISANVPDSCRYVPLAFLPPHRSKTLIEDGKSVFSEAYNLKEATAVNEWVYVVIQDLSALNANHLMDVHGRDYYVLAQGAGLLLLGITKLNLVNPPRRDMATLPGNGFMVMAFYTDNLGESEIESIIVTSGVLDKSCTAWNSYTPNERYVHDDSEI</sequence>
<dbReference type="SUPFAM" id="SSF49503">
    <property type="entry name" value="Cupredoxins"/>
    <property type="match status" value="3"/>
</dbReference>
<dbReference type="InterPro" id="IPR011706">
    <property type="entry name" value="Cu-oxidase_C"/>
</dbReference>
<dbReference type="GO" id="GO:0016491">
    <property type="term" value="F:oxidoreductase activity"/>
    <property type="evidence" value="ECO:0007669"/>
    <property type="project" value="UniProtKB-KW"/>
</dbReference>
<organism evidence="7 8">
    <name type="scientific">Calycina marina</name>
    <dbReference type="NCBI Taxonomy" id="1763456"/>
    <lineage>
        <taxon>Eukaryota</taxon>
        <taxon>Fungi</taxon>
        <taxon>Dikarya</taxon>
        <taxon>Ascomycota</taxon>
        <taxon>Pezizomycotina</taxon>
        <taxon>Leotiomycetes</taxon>
        <taxon>Helotiales</taxon>
        <taxon>Pezizellaceae</taxon>
        <taxon>Calycina</taxon>
    </lineage>
</organism>
<feature type="signal peptide" evidence="4">
    <location>
        <begin position="1"/>
        <end position="20"/>
    </location>
</feature>
<gene>
    <name evidence="7" type="ORF">BJ878DRAFT_580777</name>
</gene>
<feature type="domain" description="Plastocyanin-like" evidence="5">
    <location>
        <begin position="128"/>
        <end position="281"/>
    </location>
</feature>
<dbReference type="PANTHER" id="PTHR11709">
    <property type="entry name" value="MULTI-COPPER OXIDASE"/>
    <property type="match status" value="1"/>
</dbReference>
<comment type="caution">
    <text evidence="7">The sequence shown here is derived from an EMBL/GenBank/DDBJ whole genome shotgun (WGS) entry which is preliminary data.</text>
</comment>
<evidence type="ECO:0000256" key="4">
    <source>
        <dbReference type="SAM" id="SignalP"/>
    </source>
</evidence>
<evidence type="ECO:0000259" key="6">
    <source>
        <dbReference type="Pfam" id="PF07731"/>
    </source>
</evidence>
<evidence type="ECO:0000256" key="3">
    <source>
        <dbReference type="ARBA" id="ARBA00023002"/>
    </source>
</evidence>
<evidence type="ECO:0000313" key="8">
    <source>
        <dbReference type="Proteomes" id="UP000887226"/>
    </source>
</evidence>